<proteinExistence type="predicted"/>
<dbReference type="EMBL" id="AEQO01000193">
    <property type="protein sequence ID" value="EFV03342.1"/>
    <property type="molecule type" value="Genomic_DNA"/>
</dbReference>
<gene>
    <name evidence="1" type="ORF">HMPREF9420_2499</name>
</gene>
<keyword evidence="2" id="KW-1185">Reference proteome</keyword>
<dbReference type="Proteomes" id="UP000003874">
    <property type="component" value="Unassembled WGS sequence"/>
</dbReference>
<dbReference type="HOGENOM" id="CLU_3193173_0_0_10"/>
<protein>
    <submittedName>
        <fullName evidence="1">Uncharacterized protein</fullName>
    </submittedName>
</protein>
<name>E6MSN1_9BACT</name>
<accession>E6MSN1</accession>
<comment type="caution">
    <text evidence="1">The sequence shown here is derived from an EMBL/GenBank/DDBJ whole genome shotgun (WGS) entry which is preliminary data.</text>
</comment>
<organism evidence="1 2">
    <name type="scientific">Segatella salivae DSM 15606</name>
    <dbReference type="NCBI Taxonomy" id="888832"/>
    <lineage>
        <taxon>Bacteria</taxon>
        <taxon>Pseudomonadati</taxon>
        <taxon>Bacteroidota</taxon>
        <taxon>Bacteroidia</taxon>
        <taxon>Bacteroidales</taxon>
        <taxon>Prevotellaceae</taxon>
        <taxon>Segatella</taxon>
    </lineage>
</organism>
<evidence type="ECO:0000313" key="1">
    <source>
        <dbReference type="EMBL" id="EFV03342.1"/>
    </source>
</evidence>
<feature type="non-terminal residue" evidence="1">
    <location>
        <position position="1"/>
    </location>
</feature>
<sequence>GISCFRTFQRAQKIKNHASERFRRLKKRNFMLLNVSESSKIRNSCF</sequence>
<evidence type="ECO:0000313" key="2">
    <source>
        <dbReference type="Proteomes" id="UP000003874"/>
    </source>
</evidence>
<dbReference type="AlphaFoldDB" id="E6MSN1"/>
<reference evidence="1 2" key="1">
    <citation type="submission" date="2010-12" db="EMBL/GenBank/DDBJ databases">
        <authorList>
            <person name="Muzny D."/>
            <person name="Qin X."/>
            <person name="Deng J."/>
            <person name="Jiang H."/>
            <person name="Liu Y."/>
            <person name="Qu J."/>
            <person name="Song X.-Z."/>
            <person name="Zhang L."/>
            <person name="Thornton R."/>
            <person name="Coyle M."/>
            <person name="Francisco L."/>
            <person name="Jackson L."/>
            <person name="Javaid M."/>
            <person name="Korchina V."/>
            <person name="Kovar C."/>
            <person name="Mata R."/>
            <person name="Mathew T."/>
            <person name="Ngo R."/>
            <person name="Nguyen L."/>
            <person name="Nguyen N."/>
            <person name="Okwuonu G."/>
            <person name="Ongeri F."/>
            <person name="Pham C."/>
            <person name="Simmons D."/>
            <person name="Wilczek-Boney K."/>
            <person name="Hale W."/>
            <person name="Jakkamsetti A."/>
            <person name="Pham P."/>
            <person name="Ruth R."/>
            <person name="San Lucas F."/>
            <person name="Warren J."/>
            <person name="Zhang J."/>
            <person name="Zhao Z."/>
            <person name="Zhou C."/>
            <person name="Zhu D."/>
            <person name="Lee S."/>
            <person name="Bess C."/>
            <person name="Blankenburg K."/>
            <person name="Forbes L."/>
            <person name="Fu Q."/>
            <person name="Gubbala S."/>
            <person name="Hirani K."/>
            <person name="Jayaseelan J.C."/>
            <person name="Lara F."/>
            <person name="Munidasa M."/>
            <person name="Palculict T."/>
            <person name="Patil S."/>
            <person name="Pu L.-L."/>
            <person name="Saada N."/>
            <person name="Tang L."/>
            <person name="Weissenberger G."/>
            <person name="Zhu Y."/>
            <person name="Hemphill L."/>
            <person name="Shang Y."/>
            <person name="Youmans B."/>
            <person name="Ayvaz T."/>
            <person name="Ross M."/>
            <person name="Santibanez J."/>
            <person name="Aqrawi P."/>
            <person name="Gross S."/>
            <person name="Joshi V."/>
            <person name="Fowler G."/>
            <person name="Nazareth L."/>
            <person name="Reid J."/>
            <person name="Worley K."/>
            <person name="Petrosino J."/>
            <person name="Highlander S."/>
            <person name="Gibbs R."/>
        </authorList>
    </citation>
    <scope>NUCLEOTIDE SEQUENCE [LARGE SCALE GENOMIC DNA]</scope>
    <source>
        <strain evidence="1 2">DSM 15606</strain>
    </source>
</reference>